<comment type="caution">
    <text evidence="2">The sequence shown here is derived from an EMBL/GenBank/DDBJ whole genome shotgun (WGS) entry which is preliminary data.</text>
</comment>
<name>A0A409WR73_PSICY</name>
<evidence type="ECO:0000313" key="2">
    <source>
        <dbReference type="EMBL" id="PPQ81010.1"/>
    </source>
</evidence>
<reference evidence="2 3" key="1">
    <citation type="journal article" date="2018" name="Evol. Lett.">
        <title>Horizontal gene cluster transfer increased hallucinogenic mushroom diversity.</title>
        <authorList>
            <person name="Reynolds H.T."/>
            <person name="Vijayakumar V."/>
            <person name="Gluck-Thaler E."/>
            <person name="Korotkin H.B."/>
            <person name="Matheny P.B."/>
            <person name="Slot J.C."/>
        </authorList>
    </citation>
    <scope>NUCLEOTIDE SEQUENCE [LARGE SCALE GENOMIC DNA]</scope>
    <source>
        <strain evidence="2 3">2631</strain>
    </source>
</reference>
<feature type="compositionally biased region" description="Basic residues" evidence="1">
    <location>
        <begin position="596"/>
        <end position="606"/>
    </location>
</feature>
<feature type="compositionally biased region" description="Basic and acidic residues" evidence="1">
    <location>
        <begin position="313"/>
        <end position="322"/>
    </location>
</feature>
<feature type="compositionally biased region" description="Polar residues" evidence="1">
    <location>
        <begin position="164"/>
        <end position="182"/>
    </location>
</feature>
<feature type="region of interest" description="Disordered" evidence="1">
    <location>
        <begin position="1"/>
        <end position="77"/>
    </location>
</feature>
<dbReference type="AlphaFoldDB" id="A0A409WR73"/>
<evidence type="ECO:0000313" key="3">
    <source>
        <dbReference type="Proteomes" id="UP000283269"/>
    </source>
</evidence>
<feature type="region of interest" description="Disordered" evidence="1">
    <location>
        <begin position="228"/>
        <end position="253"/>
    </location>
</feature>
<evidence type="ECO:0000256" key="1">
    <source>
        <dbReference type="SAM" id="MobiDB-lite"/>
    </source>
</evidence>
<proteinExistence type="predicted"/>
<feature type="region of interest" description="Disordered" evidence="1">
    <location>
        <begin position="164"/>
        <end position="190"/>
    </location>
</feature>
<dbReference type="STRING" id="93625.A0A409WR73"/>
<dbReference type="InParanoid" id="A0A409WR73"/>
<feature type="compositionally biased region" description="Basic and acidic residues" evidence="1">
    <location>
        <begin position="236"/>
        <end position="253"/>
    </location>
</feature>
<feature type="region of interest" description="Disordered" evidence="1">
    <location>
        <begin position="372"/>
        <end position="690"/>
    </location>
</feature>
<feature type="compositionally biased region" description="Basic and acidic residues" evidence="1">
    <location>
        <begin position="458"/>
        <end position="472"/>
    </location>
</feature>
<gene>
    <name evidence="2" type="ORF">CVT25_014518</name>
</gene>
<feature type="compositionally biased region" description="Basic residues" evidence="1">
    <location>
        <begin position="574"/>
        <end position="584"/>
    </location>
</feature>
<feature type="compositionally biased region" description="Low complexity" evidence="1">
    <location>
        <begin position="643"/>
        <end position="653"/>
    </location>
</feature>
<accession>A0A409WR73</accession>
<dbReference type="Proteomes" id="UP000283269">
    <property type="component" value="Unassembled WGS sequence"/>
</dbReference>
<keyword evidence="3" id="KW-1185">Reference proteome</keyword>
<feature type="compositionally biased region" description="Basic and acidic residues" evidence="1">
    <location>
        <begin position="490"/>
        <end position="499"/>
    </location>
</feature>
<protein>
    <submittedName>
        <fullName evidence="2">Uncharacterized protein</fullName>
    </submittedName>
</protein>
<feature type="compositionally biased region" description="Low complexity" evidence="1">
    <location>
        <begin position="381"/>
        <end position="391"/>
    </location>
</feature>
<organism evidence="2 3">
    <name type="scientific">Psilocybe cyanescens</name>
    <dbReference type="NCBI Taxonomy" id="93625"/>
    <lineage>
        <taxon>Eukaryota</taxon>
        <taxon>Fungi</taxon>
        <taxon>Dikarya</taxon>
        <taxon>Basidiomycota</taxon>
        <taxon>Agaricomycotina</taxon>
        <taxon>Agaricomycetes</taxon>
        <taxon>Agaricomycetidae</taxon>
        <taxon>Agaricales</taxon>
        <taxon>Agaricineae</taxon>
        <taxon>Strophariaceae</taxon>
        <taxon>Psilocybe</taxon>
    </lineage>
</organism>
<sequence length="741" mass="84354">MTELKSRIGPKLYNNKSWVRPSFEASPNKLGPHIWDTSDSTNEGNSDPESHNDDGAFNPPHPPTSFSNPTSPPKSLLDRMKMPIIDESLHDRPEIRELRKVQRPLIERVDFGGKTDGTFESQSRFHNIEDGMDIDQDNDSEMSSEINNQIQRAKDIHDSNGTVTDAHNQILPSRNNDSSVSHQEGDIDSHRTPNLAERMQNGHAPPCSNPSNTQPLFTKASTNNSTNNFQINNVMPHDKSRCSDSTEDGELRRPLSPDQVRVVLLPLILQNAESRIKHAELKATSSQHATVNPKVLTDQVCASFSEIGHNIRKEVESRDPPRRSPPHVDPSKAIADANAPIASTSTAKRVQSSLQAPEKVYVQNSSAYNHNVDTLSNASGPSIPSTIIPSTRSEDSRKEPQSPALHNYQGPYQRRTSDSQEPRDQDREQRRRSEPRYDGRRRSRSPPRNLPDRPITYVHERRLSDREYDYSRSRPPPSLPPRTYYISDRGYYRSLERRSRSPSRNAPYRLPYPSRERSDYSHGQGFSRDDDRYSHRFVAPVKQGSYGPYNTNRSRSPRREPRTPPPRDNNTYKSRSRSSPRRPRTPPLRGNNTYRSRSRSPLRRVPRTPPPRERSSGMSTRSPLSDKRPRSNERIDTRDRSADLSTSSKSSISKEPITQTESIKIIEPDKEPPSHSTRQTETQEAEPPEPVLPCHNVPGLWFVKVPLDTLGTLTCEFKIDHETALKWNIAQNKYVFCILCF</sequence>
<feature type="compositionally biased region" description="Polar residues" evidence="1">
    <location>
        <begin position="37"/>
        <end position="47"/>
    </location>
</feature>
<feature type="compositionally biased region" description="Basic and acidic residues" evidence="1">
    <location>
        <begin position="664"/>
        <end position="673"/>
    </location>
</feature>
<dbReference type="EMBL" id="NHYD01003290">
    <property type="protein sequence ID" value="PPQ81010.1"/>
    <property type="molecule type" value="Genomic_DNA"/>
</dbReference>
<feature type="region of interest" description="Disordered" evidence="1">
    <location>
        <begin position="313"/>
        <end position="344"/>
    </location>
</feature>
<feature type="compositionally biased region" description="Basic and acidic residues" evidence="1">
    <location>
        <begin position="415"/>
        <end position="440"/>
    </location>
</feature>
<dbReference type="OrthoDB" id="432299at2759"/>
<feature type="compositionally biased region" description="Basic and acidic residues" evidence="1">
    <location>
        <begin position="624"/>
        <end position="642"/>
    </location>
</feature>